<dbReference type="EMBL" id="FOLE01000001">
    <property type="protein sequence ID" value="SFB85568.1"/>
    <property type="molecule type" value="Genomic_DNA"/>
</dbReference>
<proteinExistence type="predicted"/>
<dbReference type="OrthoDB" id="9795405at2"/>
<dbReference type="PANTHER" id="PTHR42830:SF2">
    <property type="entry name" value="OSMC_OHR FAMILY PROTEIN"/>
    <property type="match status" value="1"/>
</dbReference>
<dbReference type="InterPro" id="IPR052707">
    <property type="entry name" value="OsmC_Ohr_Peroxiredoxin"/>
</dbReference>
<gene>
    <name evidence="1" type="ORF">SAMN05421780_101775</name>
</gene>
<dbReference type="STRING" id="927664.SAMN05421780_101775"/>
<dbReference type="RefSeq" id="WP_091507577.1">
    <property type="nucleotide sequence ID" value="NZ_FOLE01000001.1"/>
</dbReference>
<name>A0A1I1EJE4_9BACT</name>
<dbReference type="AlphaFoldDB" id="A0A1I1EJE4"/>
<dbReference type="Proteomes" id="UP000199514">
    <property type="component" value="Unassembled WGS sequence"/>
</dbReference>
<dbReference type="SUPFAM" id="SSF82784">
    <property type="entry name" value="OsmC-like"/>
    <property type="match status" value="1"/>
</dbReference>
<keyword evidence="2" id="KW-1185">Reference proteome</keyword>
<dbReference type="Pfam" id="PF02566">
    <property type="entry name" value="OsmC"/>
    <property type="match status" value="1"/>
</dbReference>
<evidence type="ECO:0000313" key="2">
    <source>
        <dbReference type="Proteomes" id="UP000199514"/>
    </source>
</evidence>
<dbReference type="InterPro" id="IPR036102">
    <property type="entry name" value="OsmC/Ohrsf"/>
</dbReference>
<sequence length="145" mass="15877">MESAHVYNVDIEWLQDRKGVASSPELDNTVEVVTPPEFPKGIAGVWSPEHFFVAAVNSCLMTTFLAVAENSKLNFVSFKSQATGTLEKVEGKFMMTKVLLKPHVVLPEGESPERAQKVLTMSEKACLISNSVKSEVVMDATVTFA</sequence>
<protein>
    <submittedName>
        <fullName evidence="1">Peroxiredoxin, SACOL1771 subfamily</fullName>
    </submittedName>
</protein>
<dbReference type="InterPro" id="IPR015946">
    <property type="entry name" value="KH_dom-like_a/b"/>
</dbReference>
<dbReference type="Gene3D" id="3.30.300.20">
    <property type="match status" value="1"/>
</dbReference>
<evidence type="ECO:0000313" key="1">
    <source>
        <dbReference type="EMBL" id="SFB85568.1"/>
    </source>
</evidence>
<organism evidence="1 2">
    <name type="scientific">Flexibacter flexilis DSM 6793</name>
    <dbReference type="NCBI Taxonomy" id="927664"/>
    <lineage>
        <taxon>Bacteria</taxon>
        <taxon>Pseudomonadati</taxon>
        <taxon>Bacteroidota</taxon>
        <taxon>Cytophagia</taxon>
        <taxon>Cytophagales</taxon>
        <taxon>Flexibacteraceae</taxon>
        <taxon>Flexibacter</taxon>
    </lineage>
</organism>
<reference evidence="1 2" key="1">
    <citation type="submission" date="2016-10" db="EMBL/GenBank/DDBJ databases">
        <authorList>
            <person name="de Groot N.N."/>
        </authorList>
    </citation>
    <scope>NUCLEOTIDE SEQUENCE [LARGE SCALE GENOMIC DNA]</scope>
    <source>
        <strain evidence="1 2">DSM 6793</strain>
    </source>
</reference>
<dbReference type="PANTHER" id="PTHR42830">
    <property type="entry name" value="OSMOTICALLY INDUCIBLE FAMILY PROTEIN"/>
    <property type="match status" value="1"/>
</dbReference>
<dbReference type="InterPro" id="IPR003718">
    <property type="entry name" value="OsmC/Ohr_fam"/>
</dbReference>
<accession>A0A1I1EJE4</accession>